<dbReference type="InterPro" id="IPR032428">
    <property type="entry name" value="TrfB"/>
</dbReference>
<organism evidence="5 6">
    <name type="scientific">Cupriavidus basilensis</name>
    <dbReference type="NCBI Taxonomy" id="68895"/>
    <lineage>
        <taxon>Bacteria</taxon>
        <taxon>Pseudomonadati</taxon>
        <taxon>Pseudomonadota</taxon>
        <taxon>Betaproteobacteria</taxon>
        <taxon>Burkholderiales</taxon>
        <taxon>Burkholderiaceae</taxon>
        <taxon>Cupriavidus</taxon>
    </lineage>
</organism>
<dbReference type="Proteomes" id="UP000397656">
    <property type="component" value="Plasmid pRK1-3"/>
</dbReference>
<proteinExistence type="predicted"/>
<dbReference type="Pfam" id="PF16509">
    <property type="entry name" value="KORA"/>
    <property type="match status" value="1"/>
</dbReference>
<evidence type="ECO:0000259" key="3">
    <source>
        <dbReference type="Pfam" id="PF16509"/>
    </source>
</evidence>
<dbReference type="AlphaFoldDB" id="A0A643FTG5"/>
<gene>
    <name evidence="5" type="ORF">F7R26_039185</name>
</gene>
<evidence type="ECO:0000256" key="1">
    <source>
        <dbReference type="ARBA" id="ARBA00023015"/>
    </source>
</evidence>
<keyword evidence="5" id="KW-0614">Plasmid</keyword>
<evidence type="ECO:0000259" key="4">
    <source>
        <dbReference type="Pfam" id="PF18790"/>
    </source>
</evidence>
<evidence type="ECO:0000313" key="6">
    <source>
        <dbReference type="Proteomes" id="UP000397656"/>
    </source>
</evidence>
<reference evidence="5 6" key="1">
    <citation type="submission" date="2020-10" db="EMBL/GenBank/DDBJ databases">
        <title>Complete genome sequence of Cupriavidus basilensis CCUG 49340T.</title>
        <authorList>
            <person name="Salva-Serra F."/>
            <person name="Donoso R.A."/>
            <person name="Cho K.H."/>
            <person name="Yoo J.A."/>
            <person name="Lee K."/>
            <person name="Yoon S.-H."/>
            <person name="Perez-Pantoja D."/>
            <person name="Moore E.R.B."/>
        </authorList>
    </citation>
    <scope>NUCLEOTIDE SEQUENCE [LARGE SCALE GENOMIC DNA]</scope>
    <source>
        <strain evidence="6">CCUG 49340</strain>
        <plasmid evidence="5 6">pRK1-3</plasmid>
    </source>
</reference>
<dbReference type="InterPro" id="IPR053721">
    <property type="entry name" value="Fimbrial_Adhesin_Reg"/>
</dbReference>
<evidence type="ECO:0000256" key="2">
    <source>
        <dbReference type="ARBA" id="ARBA00023163"/>
    </source>
</evidence>
<dbReference type="EMBL" id="CP062807">
    <property type="protein sequence ID" value="QOT82265.1"/>
    <property type="molecule type" value="Genomic_DNA"/>
</dbReference>
<geneLocation type="plasmid" evidence="5 6">
    <name>pRK1-3</name>
</geneLocation>
<dbReference type="Gene3D" id="1.10.10.2690">
    <property type="match status" value="1"/>
</dbReference>
<dbReference type="InterPro" id="IPR040782">
    <property type="entry name" value="KfrB"/>
</dbReference>
<dbReference type="RefSeq" id="WP_150986962.1">
    <property type="nucleotide sequence ID" value="NZ_CP062807.1"/>
</dbReference>
<dbReference type="GeneID" id="98406997"/>
<dbReference type="Pfam" id="PF18790">
    <property type="entry name" value="KfrB"/>
    <property type="match status" value="1"/>
</dbReference>
<name>A0A643FTG5_9BURK</name>
<feature type="domain" description="KfrB" evidence="4">
    <location>
        <begin position="108"/>
        <end position="158"/>
    </location>
</feature>
<dbReference type="InterPro" id="IPR013324">
    <property type="entry name" value="RNA_pol_sigma_r3/r4-like"/>
</dbReference>
<protein>
    <submittedName>
        <fullName evidence="5">Uncharacterized protein</fullName>
    </submittedName>
</protein>
<feature type="domain" description="TrfB transcriptional repressor protein" evidence="3">
    <location>
        <begin position="1"/>
        <end position="62"/>
    </location>
</feature>
<keyword evidence="1" id="KW-0805">Transcription regulation</keyword>
<keyword evidence="2" id="KW-0804">Transcription</keyword>
<evidence type="ECO:0000313" key="5">
    <source>
        <dbReference type="EMBL" id="QOT82265.1"/>
    </source>
</evidence>
<dbReference type="SUPFAM" id="SSF88659">
    <property type="entry name" value="Sigma3 and sigma4 domains of RNA polymerase sigma factors"/>
    <property type="match status" value="1"/>
</dbReference>
<accession>A0A643FTG5</accession>
<sequence length="171" mass="18639">MNEREFDNLVSMTRLTPKSREAARLVYVDGKSPSEAGVTVGLSPQRISQILATVKKAESERPLSAAPNTPVTPVDAVRASYAFAVKAARDLFGDEATIRAPGPDERLVGRVEARTDFHLVQHLGRSAVAIHELASLDRVPPLARSVTIQYRAGAAQVLDRDQVQTRESNVR</sequence>